<dbReference type="AlphaFoldDB" id="A0A2I0TZS4"/>
<name>A0A2I0TZS4_LIMLA</name>
<sequence>MWLRWSCSWWDLSPTATENKKNKKKKKQLSKGKRTSPLRTKQVAIPLQIELLSGGEESFTNLPEITGEFPK</sequence>
<proteinExistence type="predicted"/>
<feature type="region of interest" description="Disordered" evidence="1">
    <location>
        <begin position="17"/>
        <end position="38"/>
    </location>
</feature>
<reference evidence="3" key="1">
    <citation type="submission" date="2017-11" db="EMBL/GenBank/DDBJ databases">
        <authorList>
            <person name="Lima N.C."/>
            <person name="Parody-Merino A.M."/>
            <person name="Battley P.F."/>
            <person name="Fidler A.E."/>
            <person name="Prosdocimi F."/>
        </authorList>
    </citation>
    <scope>NUCLEOTIDE SEQUENCE [LARGE SCALE GENOMIC DNA]</scope>
</reference>
<accession>A0A2I0TZS4</accession>
<gene>
    <name evidence="2" type="ORF">llap_10348</name>
</gene>
<dbReference type="EMBL" id="KZ506512">
    <property type="protein sequence ID" value="PKU39347.1"/>
    <property type="molecule type" value="Genomic_DNA"/>
</dbReference>
<evidence type="ECO:0000313" key="3">
    <source>
        <dbReference type="Proteomes" id="UP000233556"/>
    </source>
</evidence>
<dbReference type="Proteomes" id="UP000233556">
    <property type="component" value="Unassembled WGS sequence"/>
</dbReference>
<feature type="compositionally biased region" description="Basic residues" evidence="1">
    <location>
        <begin position="21"/>
        <end position="36"/>
    </location>
</feature>
<keyword evidence="3" id="KW-1185">Reference proteome</keyword>
<protein>
    <submittedName>
        <fullName evidence="2">Uncharacterized protein</fullName>
    </submittedName>
</protein>
<evidence type="ECO:0000313" key="2">
    <source>
        <dbReference type="EMBL" id="PKU39347.1"/>
    </source>
</evidence>
<reference evidence="3" key="2">
    <citation type="submission" date="2017-12" db="EMBL/GenBank/DDBJ databases">
        <title>Genome sequence of the Bar-tailed Godwit (Limosa lapponica baueri).</title>
        <authorList>
            <person name="Lima N.C.B."/>
            <person name="Parody-Merino A.M."/>
            <person name="Battley P.F."/>
            <person name="Fidler A.E."/>
            <person name="Prosdocimi F."/>
        </authorList>
    </citation>
    <scope>NUCLEOTIDE SEQUENCE [LARGE SCALE GENOMIC DNA]</scope>
</reference>
<organism evidence="2 3">
    <name type="scientific">Limosa lapponica baueri</name>
    <dbReference type="NCBI Taxonomy" id="1758121"/>
    <lineage>
        <taxon>Eukaryota</taxon>
        <taxon>Metazoa</taxon>
        <taxon>Chordata</taxon>
        <taxon>Craniata</taxon>
        <taxon>Vertebrata</taxon>
        <taxon>Euteleostomi</taxon>
        <taxon>Archelosauria</taxon>
        <taxon>Archosauria</taxon>
        <taxon>Dinosauria</taxon>
        <taxon>Saurischia</taxon>
        <taxon>Theropoda</taxon>
        <taxon>Coelurosauria</taxon>
        <taxon>Aves</taxon>
        <taxon>Neognathae</taxon>
        <taxon>Neoaves</taxon>
        <taxon>Charadriiformes</taxon>
        <taxon>Scolopacidae</taxon>
        <taxon>Limosa</taxon>
    </lineage>
</organism>
<evidence type="ECO:0000256" key="1">
    <source>
        <dbReference type="SAM" id="MobiDB-lite"/>
    </source>
</evidence>